<reference evidence="1 2" key="1">
    <citation type="submission" date="2022-05" db="EMBL/GenBank/DDBJ databases">
        <authorList>
            <consortium name="Genoscope - CEA"/>
            <person name="William W."/>
        </authorList>
    </citation>
    <scope>NUCLEOTIDE SEQUENCE [LARGE SCALE GENOMIC DNA]</scope>
</reference>
<evidence type="ECO:0000313" key="1">
    <source>
        <dbReference type="EMBL" id="CAH3103735.1"/>
    </source>
</evidence>
<name>A0AAU9W9A2_9CNID</name>
<proteinExistence type="predicted"/>
<organism evidence="1 2">
    <name type="scientific">Pocillopora meandrina</name>
    <dbReference type="NCBI Taxonomy" id="46732"/>
    <lineage>
        <taxon>Eukaryota</taxon>
        <taxon>Metazoa</taxon>
        <taxon>Cnidaria</taxon>
        <taxon>Anthozoa</taxon>
        <taxon>Hexacorallia</taxon>
        <taxon>Scleractinia</taxon>
        <taxon>Astrocoeniina</taxon>
        <taxon>Pocilloporidae</taxon>
        <taxon>Pocillopora</taxon>
    </lineage>
</organism>
<keyword evidence="2" id="KW-1185">Reference proteome</keyword>
<sequence length="208" mass="23743">MNTMGGSIGEGKDDTWKPYTMEMRTSNTEKVNNFIASLPPNLSEKNKHSRKLQFMAENGIRQLGLPRIGHFADKLRPEPMHYVKEGQPQKTLLRVSDIDSVGERARKQEMLQKSEEGLKQYLQKTGFPHVRHATGEGGCGLGYLASRVKEHFSDETNRYNKLPVRLIGNQAIALARYYYRLVDTLEKMCSMYFNLMSLFFSSSVNVTT</sequence>
<dbReference type="EMBL" id="CALNXJ010000009">
    <property type="protein sequence ID" value="CAH3103735.1"/>
    <property type="molecule type" value="Genomic_DNA"/>
</dbReference>
<evidence type="ECO:0000313" key="2">
    <source>
        <dbReference type="Proteomes" id="UP001159428"/>
    </source>
</evidence>
<accession>A0AAU9W9A2</accession>
<gene>
    <name evidence="1" type="ORF">PMEA_00035261</name>
</gene>
<dbReference type="AlphaFoldDB" id="A0AAU9W9A2"/>
<dbReference type="Proteomes" id="UP001159428">
    <property type="component" value="Unassembled WGS sequence"/>
</dbReference>
<protein>
    <submittedName>
        <fullName evidence="1">Uncharacterized protein</fullName>
    </submittedName>
</protein>
<comment type="caution">
    <text evidence="1">The sequence shown here is derived from an EMBL/GenBank/DDBJ whole genome shotgun (WGS) entry which is preliminary data.</text>
</comment>